<dbReference type="AlphaFoldDB" id="W7L5V5"/>
<evidence type="ECO:0000313" key="2">
    <source>
        <dbReference type="EMBL" id="EWG10597.1"/>
    </source>
</evidence>
<dbReference type="EMBL" id="APVL01000009">
    <property type="protein sequence ID" value="EWG10597.1"/>
    <property type="molecule type" value="Genomic_DNA"/>
</dbReference>
<comment type="caution">
    <text evidence="2">The sequence shown here is derived from an EMBL/GenBank/DDBJ whole genome shotgun (WGS) entry which is preliminary data.</text>
</comment>
<proteinExistence type="predicted"/>
<protein>
    <submittedName>
        <fullName evidence="2">Uncharacterized protein</fullName>
    </submittedName>
</protein>
<dbReference type="Proteomes" id="UP000019270">
    <property type="component" value="Unassembled WGS sequence"/>
</dbReference>
<gene>
    <name evidence="2" type="ORF">PBF_13794</name>
</gene>
<name>W7L5V5_CYTFI</name>
<feature type="compositionally biased region" description="Polar residues" evidence="1">
    <location>
        <begin position="1"/>
        <end position="14"/>
    </location>
</feature>
<evidence type="ECO:0000313" key="3">
    <source>
        <dbReference type="Proteomes" id="UP000019270"/>
    </source>
</evidence>
<reference evidence="2 3" key="2">
    <citation type="journal article" date="2016" name="Sci. Rep.">
        <title>A novel serine protease, Sep1, from Bacillus firmus DS-1 has nematicidal activity and degrades multiple intestinal-associated nematode proteins.</title>
        <authorList>
            <person name="Geng C."/>
            <person name="Nie X."/>
            <person name="Tang Z."/>
            <person name="Zhang Y."/>
            <person name="Lin J."/>
            <person name="Sun M."/>
            <person name="Peng D."/>
        </authorList>
    </citation>
    <scope>NUCLEOTIDE SEQUENCE [LARGE SCALE GENOMIC DNA]</scope>
    <source>
        <strain evidence="2 3">DS1</strain>
    </source>
</reference>
<accession>W7L5V5</accession>
<reference evidence="3" key="1">
    <citation type="submission" date="2013-03" db="EMBL/GenBank/DDBJ databases">
        <title>Draft genome sequence of Bacillus firmus DS1.</title>
        <authorList>
            <person name="Peng D."/>
            <person name="Zhu L."/>
            <person name="Sun M."/>
        </authorList>
    </citation>
    <scope>NUCLEOTIDE SEQUENCE [LARGE SCALE GENOMIC DNA]</scope>
    <source>
        <strain evidence="3">DS1</strain>
    </source>
</reference>
<feature type="region of interest" description="Disordered" evidence="1">
    <location>
        <begin position="1"/>
        <end position="39"/>
    </location>
</feature>
<sequence>MSCGSSGTGETPQDAQRRGGSPPARGKQVTAAEINGQII</sequence>
<evidence type="ECO:0000256" key="1">
    <source>
        <dbReference type="SAM" id="MobiDB-lite"/>
    </source>
</evidence>
<organism evidence="2 3">
    <name type="scientific">Cytobacillus firmus DS1</name>
    <dbReference type="NCBI Taxonomy" id="1307436"/>
    <lineage>
        <taxon>Bacteria</taxon>
        <taxon>Bacillati</taxon>
        <taxon>Bacillota</taxon>
        <taxon>Bacilli</taxon>
        <taxon>Bacillales</taxon>
        <taxon>Bacillaceae</taxon>
        <taxon>Cytobacillus</taxon>
    </lineage>
</organism>